<dbReference type="Proteomes" id="UP001205603">
    <property type="component" value="Unassembled WGS sequence"/>
</dbReference>
<dbReference type="RefSeq" id="WP_255027889.1">
    <property type="nucleotide sequence ID" value="NZ_JANDHW010000011.1"/>
</dbReference>
<dbReference type="SUPFAM" id="SSF52266">
    <property type="entry name" value="SGNH hydrolase"/>
    <property type="match status" value="1"/>
</dbReference>
<dbReference type="InterPro" id="IPR014982">
    <property type="entry name" value="GSCFA"/>
</dbReference>
<feature type="domain" description="GSCFA" evidence="1">
    <location>
        <begin position="22"/>
        <end position="258"/>
    </location>
</feature>
<protein>
    <submittedName>
        <fullName evidence="2">GSCFA domain-containing protein</fullName>
    </submittedName>
</protein>
<evidence type="ECO:0000259" key="1">
    <source>
        <dbReference type="Pfam" id="PF08885"/>
    </source>
</evidence>
<evidence type="ECO:0000313" key="2">
    <source>
        <dbReference type="EMBL" id="MCP9612560.1"/>
    </source>
</evidence>
<organism evidence="2 3">
    <name type="scientific">Coprobacter tertius</name>
    <dbReference type="NCBI Taxonomy" id="2944915"/>
    <lineage>
        <taxon>Bacteria</taxon>
        <taxon>Pseudomonadati</taxon>
        <taxon>Bacteroidota</taxon>
        <taxon>Bacteroidia</taxon>
        <taxon>Bacteroidales</taxon>
        <taxon>Barnesiellaceae</taxon>
        <taxon>Coprobacter</taxon>
    </lineage>
</organism>
<proteinExistence type="predicted"/>
<comment type="caution">
    <text evidence="2">The sequence shown here is derived from an EMBL/GenBank/DDBJ whole genome shotgun (WGS) entry which is preliminary data.</text>
</comment>
<keyword evidence="3" id="KW-1185">Reference proteome</keyword>
<dbReference type="Pfam" id="PF08885">
    <property type="entry name" value="GSCFA"/>
    <property type="match status" value="1"/>
</dbReference>
<gene>
    <name evidence="2" type="ORF">NMU02_10695</name>
</gene>
<accession>A0ABT1MIW1</accession>
<dbReference type="EMBL" id="JANDHW010000011">
    <property type="protein sequence ID" value="MCP9612560.1"/>
    <property type="molecule type" value="Genomic_DNA"/>
</dbReference>
<reference evidence="2 3" key="1">
    <citation type="submission" date="2022-07" db="EMBL/GenBank/DDBJ databases">
        <title>Fecal culturing of patients with breast cancer.</title>
        <authorList>
            <person name="Teng N.M.Y."/>
            <person name="Kiu R."/>
            <person name="Evans R."/>
            <person name="Baker D.J."/>
            <person name="Zenner C."/>
            <person name="Robinson S.D."/>
            <person name="Hall L.J."/>
        </authorList>
    </citation>
    <scope>NUCLEOTIDE SEQUENCE [LARGE SCALE GENOMIC DNA]</scope>
    <source>
        <strain evidence="2 3">LH1063</strain>
    </source>
</reference>
<name>A0ABT1MIW1_9BACT</name>
<sequence length="330" mass="38730">MDFSTVIPLSRSIVPVTYHQQLLLFGSCFTEHIGERLLLSKFNADVNPFGIQYNPLSIERALTIMLDTKVFTPDDLFQDGRLWHSRMHHSLFSHTDKNECLHRINERIIKASDELKTSAWLMVTWGSSYVYRLKSTGEVVSNCHKQPASDFVRERVTPSEIVERWSSLINRLISRNSGLKILFTVSPVRHLKDGMHENQLSKAVLLLAADELCRSYPGVCFYFPSYEIMNDELRDYRFYNEDMIHPSPVAVSYIWERFTDVFFNEETRAVYDEWSKLSRSLRHRPLTPDKIAYKDFVMQNLLKLERFSEKYPYFALSNEIHLIEDLLKTL</sequence>
<evidence type="ECO:0000313" key="3">
    <source>
        <dbReference type="Proteomes" id="UP001205603"/>
    </source>
</evidence>